<evidence type="ECO:0000256" key="7">
    <source>
        <dbReference type="ARBA" id="ARBA00023136"/>
    </source>
</evidence>
<keyword evidence="6 8" id="KW-1133">Transmembrane helix</keyword>
<comment type="subcellular location">
    <subcellularLocation>
        <location evidence="1">Membrane</location>
        <topology evidence="1">Multi-pass membrane protein</topology>
    </subcellularLocation>
</comment>
<gene>
    <name evidence="10" type="ORF">K0M31_007996</name>
</gene>
<evidence type="ECO:0000259" key="9">
    <source>
        <dbReference type="Pfam" id="PF01699"/>
    </source>
</evidence>
<dbReference type="EMBL" id="JAHYIQ010000002">
    <property type="protein sequence ID" value="KAK1135225.1"/>
    <property type="molecule type" value="Genomic_DNA"/>
</dbReference>
<keyword evidence="3" id="KW-0050">Antiport</keyword>
<evidence type="ECO:0000256" key="6">
    <source>
        <dbReference type="ARBA" id="ARBA00022989"/>
    </source>
</evidence>
<evidence type="ECO:0000256" key="8">
    <source>
        <dbReference type="SAM" id="Phobius"/>
    </source>
</evidence>
<keyword evidence="2" id="KW-0813">Transport</keyword>
<evidence type="ECO:0000313" key="11">
    <source>
        <dbReference type="Proteomes" id="UP001177670"/>
    </source>
</evidence>
<evidence type="ECO:0000256" key="2">
    <source>
        <dbReference type="ARBA" id="ARBA00022448"/>
    </source>
</evidence>
<keyword evidence="7 8" id="KW-0472">Membrane</keyword>
<proteinExistence type="predicted"/>
<feature type="transmembrane region" description="Helical" evidence="8">
    <location>
        <begin position="65"/>
        <end position="85"/>
    </location>
</feature>
<evidence type="ECO:0000256" key="3">
    <source>
        <dbReference type="ARBA" id="ARBA00022449"/>
    </source>
</evidence>
<keyword evidence="5 8" id="KW-0812">Transmembrane</keyword>
<dbReference type="InterPro" id="IPR044880">
    <property type="entry name" value="NCX_ion-bd_dom_sf"/>
</dbReference>
<feature type="transmembrane region" description="Helical" evidence="8">
    <location>
        <begin position="293"/>
        <end position="315"/>
    </location>
</feature>
<dbReference type="Pfam" id="PF01699">
    <property type="entry name" value="Na_Ca_ex"/>
    <property type="match status" value="1"/>
</dbReference>
<keyword evidence="11" id="KW-1185">Reference proteome</keyword>
<dbReference type="GO" id="GO:0005432">
    <property type="term" value="F:calcium:sodium antiporter activity"/>
    <property type="evidence" value="ECO:0007669"/>
    <property type="project" value="TreeGrafter"/>
</dbReference>
<dbReference type="InterPro" id="IPR051359">
    <property type="entry name" value="CaCA_antiporter"/>
</dbReference>
<protein>
    <recommendedName>
        <fullName evidence="9">Sodium/calcium exchanger membrane region domain-containing protein</fullName>
    </recommendedName>
</protein>
<keyword evidence="4" id="KW-0106">Calcium</keyword>
<dbReference type="Proteomes" id="UP001177670">
    <property type="component" value="Unassembled WGS sequence"/>
</dbReference>
<dbReference type="PANTHER" id="PTHR12266">
    <property type="entry name" value="NA+/CA2+ K+ INDEPENDENT EXCHANGER"/>
    <property type="match status" value="1"/>
</dbReference>
<evidence type="ECO:0000256" key="5">
    <source>
        <dbReference type="ARBA" id="ARBA00022692"/>
    </source>
</evidence>
<feature type="transmembrane region" description="Helical" evidence="8">
    <location>
        <begin position="137"/>
        <end position="159"/>
    </location>
</feature>
<organism evidence="10 11">
    <name type="scientific">Melipona bicolor</name>
    <dbReference type="NCBI Taxonomy" id="60889"/>
    <lineage>
        <taxon>Eukaryota</taxon>
        <taxon>Metazoa</taxon>
        <taxon>Ecdysozoa</taxon>
        <taxon>Arthropoda</taxon>
        <taxon>Hexapoda</taxon>
        <taxon>Insecta</taxon>
        <taxon>Pterygota</taxon>
        <taxon>Neoptera</taxon>
        <taxon>Endopterygota</taxon>
        <taxon>Hymenoptera</taxon>
        <taxon>Apocrita</taxon>
        <taxon>Aculeata</taxon>
        <taxon>Apoidea</taxon>
        <taxon>Anthophila</taxon>
        <taxon>Apidae</taxon>
        <taxon>Melipona</taxon>
    </lineage>
</organism>
<evidence type="ECO:0000313" key="10">
    <source>
        <dbReference type="EMBL" id="KAK1135225.1"/>
    </source>
</evidence>
<reference evidence="10" key="1">
    <citation type="submission" date="2021-10" db="EMBL/GenBank/DDBJ databases">
        <title>Melipona bicolor Genome sequencing and assembly.</title>
        <authorList>
            <person name="Araujo N.S."/>
            <person name="Arias M.C."/>
        </authorList>
    </citation>
    <scope>NUCLEOTIDE SEQUENCE</scope>
    <source>
        <strain evidence="10">USP_2M_L1-L4_2017</strain>
        <tissue evidence="10">Whole body</tissue>
    </source>
</reference>
<dbReference type="AlphaFoldDB" id="A0AA40KW54"/>
<dbReference type="GO" id="GO:0006874">
    <property type="term" value="P:intracellular calcium ion homeostasis"/>
    <property type="evidence" value="ECO:0007669"/>
    <property type="project" value="TreeGrafter"/>
</dbReference>
<comment type="caution">
    <text evidence="10">The sequence shown here is derived from an EMBL/GenBank/DDBJ whole genome shotgun (WGS) entry which is preliminary data.</text>
</comment>
<name>A0AA40KW54_9HYME</name>
<accession>A0AA40KW54</accession>
<evidence type="ECO:0000256" key="4">
    <source>
        <dbReference type="ARBA" id="ARBA00022568"/>
    </source>
</evidence>
<evidence type="ECO:0000256" key="1">
    <source>
        <dbReference type="ARBA" id="ARBA00004141"/>
    </source>
</evidence>
<dbReference type="Gene3D" id="1.20.1420.30">
    <property type="entry name" value="NCX, central ion-binding region"/>
    <property type="match status" value="1"/>
</dbReference>
<feature type="domain" description="Sodium/calcium exchanger membrane region" evidence="9">
    <location>
        <begin position="75"/>
        <end position="200"/>
    </location>
</feature>
<keyword evidence="4" id="KW-0406">Ion transport</keyword>
<dbReference type="InterPro" id="IPR004837">
    <property type="entry name" value="NaCa_Exmemb"/>
</dbReference>
<dbReference type="GO" id="GO:0016020">
    <property type="term" value="C:membrane"/>
    <property type="evidence" value="ECO:0007669"/>
    <property type="project" value="UniProtKB-SubCell"/>
</dbReference>
<keyword evidence="4" id="KW-0109">Calcium transport</keyword>
<dbReference type="PANTHER" id="PTHR12266:SF0">
    <property type="entry name" value="MITOCHONDRIAL SODIUM_CALCIUM EXCHANGER PROTEIN"/>
    <property type="match status" value="1"/>
</dbReference>
<sequence>MSSELSENFLKHGPLPIYEDDCSYVWNIPTKDRCEWVRSTEDCDTGSVLSYTEILFCTFGTENTFVFTVGLMIMIVWLLYMFLILATTADNFFCPSLAVIAGVLRLSDNIAGVTILAFGNGAPDIFTSLVSGADEGIIMFTELIGAGVFVTAVIAGSVAVVKPFRVLLKPLMRDACFYIVTVCWISYVIRDGTIHLWEAVSRIPSVPDPDILRTYLANKDAATIPMIPLRPRAVGLQTKMDVAIAIEQIRNRTTLTSEDVAEQEVNRPKGLLKEFLYDVNPIGEEDWRTASCLIKFILIIRSPVMLLLQLFVPLVNVTAVKRGWSKLLNCFQLCVTPTMALFLLNG</sequence>
<feature type="transmembrane region" description="Helical" evidence="8">
    <location>
        <begin position="97"/>
        <end position="117"/>
    </location>
</feature>